<evidence type="ECO:0000256" key="2">
    <source>
        <dbReference type="ARBA" id="ARBA00009045"/>
    </source>
</evidence>
<keyword evidence="5 7" id="KW-1133">Transmembrane helix</keyword>
<dbReference type="InterPro" id="IPR035952">
    <property type="entry name" value="Rhomboid-like_sf"/>
</dbReference>
<dbReference type="Proteomes" id="UP001155128">
    <property type="component" value="Unassembled WGS sequence"/>
</dbReference>
<evidence type="ECO:0000256" key="6">
    <source>
        <dbReference type="ARBA" id="ARBA00023136"/>
    </source>
</evidence>
<accession>A0A9X2EG12</accession>
<keyword evidence="6 7" id="KW-0472">Membrane</keyword>
<keyword evidence="9" id="KW-0645">Protease</keyword>
<feature type="domain" description="Peptidase S54 rhomboid" evidence="8">
    <location>
        <begin position="61"/>
        <end position="203"/>
    </location>
</feature>
<keyword evidence="4" id="KW-0378">Hydrolase</keyword>
<organism evidence="9 10">
    <name type="scientific">Sphingomicrobium sediminis</name>
    <dbReference type="NCBI Taxonomy" id="2950949"/>
    <lineage>
        <taxon>Bacteria</taxon>
        <taxon>Pseudomonadati</taxon>
        <taxon>Pseudomonadota</taxon>
        <taxon>Alphaproteobacteria</taxon>
        <taxon>Sphingomonadales</taxon>
        <taxon>Sphingomonadaceae</taxon>
        <taxon>Sphingomicrobium</taxon>
    </lineage>
</organism>
<dbReference type="InterPro" id="IPR050925">
    <property type="entry name" value="Rhomboid_protease_S54"/>
</dbReference>
<dbReference type="EMBL" id="JAMSHT010000001">
    <property type="protein sequence ID" value="MCM8556850.1"/>
    <property type="molecule type" value="Genomic_DNA"/>
</dbReference>
<feature type="transmembrane region" description="Helical" evidence="7">
    <location>
        <begin position="96"/>
        <end position="114"/>
    </location>
</feature>
<evidence type="ECO:0000313" key="9">
    <source>
        <dbReference type="EMBL" id="MCM8556850.1"/>
    </source>
</evidence>
<feature type="transmembrane region" description="Helical" evidence="7">
    <location>
        <begin position="183"/>
        <end position="202"/>
    </location>
</feature>
<sequence>MIVWRSATGIIAALTVIAFVVSTYIVGIDEAAWKAGFVPARLSGLMAELDAISLPGFLTPLTAAFLHSGFMHILFNMLILLFCGRFVEAALGWERFIILYIAGAYGAAAAQWVMDPAAALPMIGASGAVSAIFGAYAIGFGKPRPLVQSPALNRFLNTLWLLAAWIAIQWLIDLMAAMEGTLIATPAHVGGFVVGLLMFGILHHNVMTRHRNATITIAEERPPR</sequence>
<feature type="transmembrane region" description="Helical" evidence="7">
    <location>
        <begin position="7"/>
        <end position="27"/>
    </location>
</feature>
<dbReference type="GO" id="GO:0004252">
    <property type="term" value="F:serine-type endopeptidase activity"/>
    <property type="evidence" value="ECO:0007669"/>
    <property type="project" value="InterPro"/>
</dbReference>
<comment type="caution">
    <text evidence="9">The sequence shown here is derived from an EMBL/GenBank/DDBJ whole genome shotgun (WGS) entry which is preliminary data.</text>
</comment>
<dbReference type="SUPFAM" id="SSF144091">
    <property type="entry name" value="Rhomboid-like"/>
    <property type="match status" value="1"/>
</dbReference>
<gene>
    <name evidence="9" type="ORF">NDO55_03345</name>
</gene>
<evidence type="ECO:0000256" key="4">
    <source>
        <dbReference type="ARBA" id="ARBA00022801"/>
    </source>
</evidence>
<feature type="transmembrane region" description="Helical" evidence="7">
    <location>
        <begin position="151"/>
        <end position="171"/>
    </location>
</feature>
<dbReference type="GO" id="GO:0006508">
    <property type="term" value="P:proteolysis"/>
    <property type="evidence" value="ECO:0007669"/>
    <property type="project" value="UniProtKB-KW"/>
</dbReference>
<comment type="subcellular location">
    <subcellularLocation>
        <location evidence="1">Membrane</location>
        <topology evidence="1">Multi-pass membrane protein</topology>
    </subcellularLocation>
</comment>
<proteinExistence type="inferred from homology"/>
<feature type="transmembrane region" description="Helical" evidence="7">
    <location>
        <begin position="120"/>
        <end position="139"/>
    </location>
</feature>
<dbReference type="Pfam" id="PF01694">
    <property type="entry name" value="Rhomboid"/>
    <property type="match status" value="1"/>
</dbReference>
<evidence type="ECO:0000256" key="5">
    <source>
        <dbReference type="ARBA" id="ARBA00022989"/>
    </source>
</evidence>
<evidence type="ECO:0000313" key="10">
    <source>
        <dbReference type="Proteomes" id="UP001155128"/>
    </source>
</evidence>
<dbReference type="RefSeq" id="WP_252112407.1">
    <property type="nucleotide sequence ID" value="NZ_JAMSHT010000001.1"/>
</dbReference>
<dbReference type="GO" id="GO:0016020">
    <property type="term" value="C:membrane"/>
    <property type="evidence" value="ECO:0007669"/>
    <property type="project" value="UniProtKB-SubCell"/>
</dbReference>
<evidence type="ECO:0000256" key="3">
    <source>
        <dbReference type="ARBA" id="ARBA00022692"/>
    </source>
</evidence>
<dbReference type="PANTHER" id="PTHR43731:SF14">
    <property type="entry name" value="PRESENILIN-ASSOCIATED RHOMBOID-LIKE PROTEIN, MITOCHONDRIAL"/>
    <property type="match status" value="1"/>
</dbReference>
<dbReference type="PANTHER" id="PTHR43731">
    <property type="entry name" value="RHOMBOID PROTEASE"/>
    <property type="match status" value="1"/>
</dbReference>
<comment type="similarity">
    <text evidence="2">Belongs to the peptidase S54 family.</text>
</comment>
<evidence type="ECO:0000256" key="1">
    <source>
        <dbReference type="ARBA" id="ARBA00004141"/>
    </source>
</evidence>
<reference evidence="9" key="1">
    <citation type="submission" date="2022-06" db="EMBL/GenBank/DDBJ databases">
        <title>Sphingomicrobium sedimins sp. nov., a marine bacterium isolated from tidal flat.</title>
        <authorList>
            <person name="Kim C.-H."/>
            <person name="Yoo Y."/>
            <person name="Kim J.-J."/>
        </authorList>
    </citation>
    <scope>NUCLEOTIDE SEQUENCE</scope>
    <source>
        <strain evidence="9">GRR-S6-50</strain>
    </source>
</reference>
<name>A0A9X2EG12_9SPHN</name>
<evidence type="ECO:0000259" key="8">
    <source>
        <dbReference type="Pfam" id="PF01694"/>
    </source>
</evidence>
<keyword evidence="3 7" id="KW-0812">Transmembrane</keyword>
<feature type="transmembrane region" description="Helical" evidence="7">
    <location>
        <begin position="64"/>
        <end position="84"/>
    </location>
</feature>
<protein>
    <submittedName>
        <fullName evidence="9">Rhomboid family intramembrane serine protease</fullName>
    </submittedName>
</protein>
<dbReference type="Gene3D" id="1.20.1540.10">
    <property type="entry name" value="Rhomboid-like"/>
    <property type="match status" value="1"/>
</dbReference>
<evidence type="ECO:0000256" key="7">
    <source>
        <dbReference type="SAM" id="Phobius"/>
    </source>
</evidence>
<keyword evidence="10" id="KW-1185">Reference proteome</keyword>
<dbReference type="InterPro" id="IPR022764">
    <property type="entry name" value="Peptidase_S54_rhomboid_dom"/>
</dbReference>
<dbReference type="AlphaFoldDB" id="A0A9X2EG12"/>